<evidence type="ECO:0000256" key="2">
    <source>
        <dbReference type="ARBA" id="ARBA00022475"/>
    </source>
</evidence>
<dbReference type="Pfam" id="PF01826">
    <property type="entry name" value="TIL"/>
    <property type="match status" value="3"/>
</dbReference>
<proteinExistence type="predicted"/>
<dbReference type="PROSITE" id="PS51233">
    <property type="entry name" value="VWFD"/>
    <property type="match status" value="3"/>
</dbReference>
<gene>
    <name evidence="11" type="primary">LOC108888834</name>
</gene>
<dbReference type="GeneID" id="108888834"/>
<keyword evidence="4" id="KW-0677">Repeat</keyword>
<reference evidence="11" key="1">
    <citation type="submission" date="2025-08" db="UniProtKB">
        <authorList>
            <consortium name="RefSeq"/>
        </authorList>
    </citation>
    <scope>IDENTIFICATION</scope>
    <source>
        <tissue evidence="11">Brain</tissue>
    </source>
</reference>
<evidence type="ECO:0000256" key="7">
    <source>
        <dbReference type="ARBA" id="ARBA00023180"/>
    </source>
</evidence>
<keyword evidence="5" id="KW-0472">Membrane</keyword>
<dbReference type="PANTHER" id="PTHR46160">
    <property type="entry name" value="ALPHA-TECTORIN-RELATED"/>
    <property type="match status" value="1"/>
</dbReference>
<evidence type="ECO:0000256" key="8">
    <source>
        <dbReference type="SAM" id="SignalP"/>
    </source>
</evidence>
<dbReference type="InterPro" id="IPR036084">
    <property type="entry name" value="Ser_inhib-like_sf"/>
</dbReference>
<evidence type="ECO:0000313" key="10">
    <source>
        <dbReference type="Proteomes" id="UP000694890"/>
    </source>
</evidence>
<dbReference type="Proteomes" id="UP000694890">
    <property type="component" value="Linkage group LG3"/>
</dbReference>
<evidence type="ECO:0000256" key="4">
    <source>
        <dbReference type="ARBA" id="ARBA00022737"/>
    </source>
</evidence>
<dbReference type="KEGG" id="lcf:108888834"/>
<dbReference type="SUPFAM" id="SSF57567">
    <property type="entry name" value="Serine protease inhibitors"/>
    <property type="match status" value="3"/>
</dbReference>
<feature type="signal peptide" evidence="8">
    <location>
        <begin position="1"/>
        <end position="19"/>
    </location>
</feature>
<dbReference type="InterPro" id="IPR014853">
    <property type="entry name" value="VWF/SSPO/ZAN-like_Cys-rich_dom"/>
</dbReference>
<keyword evidence="3 8" id="KW-0732">Signal</keyword>
<feature type="domain" description="VWFD" evidence="9">
    <location>
        <begin position="1247"/>
        <end position="1430"/>
    </location>
</feature>
<name>A0AAJ7PWN2_LATCA</name>
<keyword evidence="6" id="KW-1015">Disulfide bond</keyword>
<dbReference type="Pfam" id="PF12714">
    <property type="entry name" value="TILa"/>
    <property type="match status" value="3"/>
</dbReference>
<comment type="subcellular location">
    <subcellularLocation>
        <location evidence="1">Cell membrane</location>
    </subcellularLocation>
</comment>
<sequence>MKGLGYCLVGFLVVGLCSASPAGREFATSFMHNLGSDNSETHFLVEVAALPSSKGSTRVKVTAVGRVYERDIDPGKSVSFKLPNSVEMEGSKKSRQAVLIEASQDVTVMSLNFKQYTADTSVVYPVKDWGTEYIIFTPSSSKRGAYKEFSITNHKEPNTVEIFLRGSVKFEGKYYRKGSKMTINLEPFETVQIQSDDNLSGTKVDSSLPVAVSSGHSCFQKYTSCNHVYEQLLPVNSWGKEFIIVPLPYLNVFTNSHDSVFVQASQHSTITVKVNGQVQSYPMFPGQTLELYSYWPQAIYLTSDKGVQVLFEFNGGPDYPIQYYDPFLMTILPTDHFSTSYSLQGQGDFYNNIIVVAKNKDLDGIKIDPQPQSANFDWQKVEGTDFSWAEMYYSSGASFSHISHPKSPFGIYSFGVAYANGYGSPASADQAEKHDCSTTKCPEDEMCQMKGNTPTCVKKTVIKAGACWAMGDPHYRTFDGKYYNFMGNCTYTMVKNCHVGEDFPAFEVDAHNDKRTDSKVTFVGKVIIKVYGYTMAIVRSEFGLVRMDYTLWNLPINLGNGKVKLSQSGLSVIVETDFGLTVQYDWKDYLLITVPGSFSGKVCGMCGNFNRKKDDDMVTPTGSLASSAVALGKSWRVPDLPEDAQCRDECEGQCQTCETPSFFGSISQKIFCSLLTSIMDGPLSDCNAVIESKVFHEMCSYDVCMGKGMKNFLCDTLQVYADACQRAGIKIYDWRHLAHCSAPTCPENSHYEFCGNACPATCENPDAATHCRKSCVETCVCDKGFLLSGTKCVPKAQCGCLYKGHYIDAGASFFTENCTEKCTCNQVTKTVDCEKPGCKQGYECKVVDDLMGCHPLTYAECSVTRGPHFETFDRHDYNFHGTCVYQLAGVCSKDPSLQQFEVLVQNNANGKRAGSGAQLVEVKVYGNSIVVTRRRNGKVLVNGEIENLPVTQRNFTVHLIGDSAEIKTDFGLQVSYDWHSTVQVKVPSTYANAMCGLCGNYNNNPKDDLLLSNGTLAESAEELGKSWRVAVIPGCVDGCKDKNECPSCDITQKEKYETNEYCGLIRNPSGPLRACHTIINPESIFKNCVYDMCLYNGKRGSWCSHLRRYTIECQRKGVNVSQWRTKDFCPISNMMHPDNSHYEHCGNVCHATCADGLPPKDCKRPCEEGWVCNNGYLLSGDTCVPLDQCGCIEKHKYYKKGQTFLSEDCHQRCTCNGSVMCKPYSCGPFENCTLNKNIRSCQQVENATCTISGDPHYKNFDSHHYDFQGTCTYTAATLCHQESSDLQHFSVVVENEKWTRTDVPHLSVAKLVAVEVYGHTLILKSNQLHTIMVNGTLRYIPLNLNDGQVEVFQEGFHYAIVADFGLKVTYDMIYRVEVTIAESHIGKTCGLCGSFNNKTREYELPDGKMTTDVKTFGAAWKTDVSEVTCEDGCRGDECPKCDNAQKKIFERDCGVIKSKDGPFAACHSQLDPEYYYLDCVYDVCMSKGDRKVLCNSISAYVTDCQTIGVKIKNWRTPDFCPIQCSENSNYQICAETCAYPCPGLIDVITCPFTCMEGCSCKEGYYFNGTGCVALEDCGCYYKGQTYKIGEPVSTDSCQRKCNCTTSGEVECEDFSCKATEICELKNGIPSCHPKECRIETGGSITLFNGANGNIQCHGSL</sequence>
<dbReference type="CDD" id="cd19941">
    <property type="entry name" value="TIL"/>
    <property type="match status" value="3"/>
</dbReference>
<keyword evidence="7" id="KW-0325">Glycoprotein</keyword>
<organism evidence="10 11">
    <name type="scientific">Lates calcarifer</name>
    <name type="common">Barramundi</name>
    <name type="synonym">Holocentrus calcarifer</name>
    <dbReference type="NCBI Taxonomy" id="8187"/>
    <lineage>
        <taxon>Eukaryota</taxon>
        <taxon>Metazoa</taxon>
        <taxon>Chordata</taxon>
        <taxon>Craniata</taxon>
        <taxon>Vertebrata</taxon>
        <taxon>Euteleostomi</taxon>
        <taxon>Actinopterygii</taxon>
        <taxon>Neopterygii</taxon>
        <taxon>Teleostei</taxon>
        <taxon>Neoteleostei</taxon>
        <taxon>Acanthomorphata</taxon>
        <taxon>Carangaria</taxon>
        <taxon>Carangaria incertae sedis</taxon>
        <taxon>Centropomidae</taxon>
        <taxon>Lates</taxon>
    </lineage>
</organism>
<dbReference type="InterPro" id="IPR001846">
    <property type="entry name" value="VWF_type-D"/>
</dbReference>
<dbReference type="InterPro" id="IPR052749">
    <property type="entry name" value="Alpha-tectorin"/>
</dbReference>
<dbReference type="SMART" id="SM00832">
    <property type="entry name" value="C8"/>
    <property type="match status" value="3"/>
</dbReference>
<feature type="chain" id="PRO_5042590839" evidence="8">
    <location>
        <begin position="20"/>
        <end position="1660"/>
    </location>
</feature>
<accession>A0AAJ7PWN2</accession>
<protein>
    <submittedName>
        <fullName evidence="11">IgGFc-binding protein</fullName>
    </submittedName>
</protein>
<dbReference type="Pfam" id="PF17517">
    <property type="entry name" value="IgGFc_binding"/>
    <property type="match status" value="1"/>
</dbReference>
<dbReference type="InterPro" id="IPR035234">
    <property type="entry name" value="IgGFc-bd_N"/>
</dbReference>
<dbReference type="Pfam" id="PF08742">
    <property type="entry name" value="C8"/>
    <property type="match status" value="3"/>
</dbReference>
<dbReference type="FunFam" id="2.10.25.10:FF:000055">
    <property type="entry name" value="alpha-tectorin isoform X1"/>
    <property type="match status" value="2"/>
</dbReference>
<evidence type="ECO:0000256" key="1">
    <source>
        <dbReference type="ARBA" id="ARBA00004236"/>
    </source>
</evidence>
<dbReference type="Pfam" id="PF00094">
    <property type="entry name" value="VWD"/>
    <property type="match status" value="3"/>
</dbReference>
<dbReference type="PANTHER" id="PTHR46160:SF9">
    <property type="entry name" value="PROTEIN PRY2-RELATED"/>
    <property type="match status" value="1"/>
</dbReference>
<evidence type="ECO:0000259" key="9">
    <source>
        <dbReference type="PROSITE" id="PS51233"/>
    </source>
</evidence>
<dbReference type="InterPro" id="IPR002919">
    <property type="entry name" value="TIL_dom"/>
</dbReference>
<dbReference type="GO" id="GO:0005886">
    <property type="term" value="C:plasma membrane"/>
    <property type="evidence" value="ECO:0007669"/>
    <property type="project" value="UniProtKB-SubCell"/>
</dbReference>
<dbReference type="RefSeq" id="XP_018540526.2">
    <property type="nucleotide sequence ID" value="XM_018685010.2"/>
</dbReference>
<evidence type="ECO:0000256" key="6">
    <source>
        <dbReference type="ARBA" id="ARBA00023157"/>
    </source>
</evidence>
<feature type="domain" description="VWFD" evidence="9">
    <location>
        <begin position="859"/>
        <end position="1036"/>
    </location>
</feature>
<evidence type="ECO:0000256" key="5">
    <source>
        <dbReference type="ARBA" id="ARBA00023136"/>
    </source>
</evidence>
<dbReference type="SMART" id="SM00215">
    <property type="entry name" value="VWC_out"/>
    <property type="match status" value="3"/>
</dbReference>
<dbReference type="InterPro" id="IPR001007">
    <property type="entry name" value="VWF_dom"/>
</dbReference>
<evidence type="ECO:0000256" key="3">
    <source>
        <dbReference type="ARBA" id="ARBA00022729"/>
    </source>
</evidence>
<dbReference type="InterPro" id="IPR025615">
    <property type="entry name" value="TILa_dom"/>
</dbReference>
<dbReference type="SMART" id="SM00216">
    <property type="entry name" value="VWD"/>
    <property type="match status" value="3"/>
</dbReference>
<keyword evidence="2" id="KW-1003">Cell membrane</keyword>
<evidence type="ECO:0000313" key="11">
    <source>
        <dbReference type="RefSeq" id="XP_018540526.2"/>
    </source>
</evidence>
<feature type="domain" description="VWFD" evidence="9">
    <location>
        <begin position="465"/>
        <end position="647"/>
    </location>
</feature>
<dbReference type="Gene3D" id="2.10.25.10">
    <property type="entry name" value="Laminin"/>
    <property type="match status" value="3"/>
</dbReference>